<evidence type="ECO:0000256" key="7">
    <source>
        <dbReference type="SAM" id="MobiDB-lite"/>
    </source>
</evidence>
<evidence type="ECO:0000313" key="9">
    <source>
        <dbReference type="EMBL" id="KAI3899609.1"/>
    </source>
</evidence>
<dbReference type="PROSITE" id="PS00018">
    <property type="entry name" value="EF_HAND_1"/>
    <property type="match status" value="1"/>
</dbReference>
<dbReference type="SMART" id="SM00054">
    <property type="entry name" value="EFh"/>
    <property type="match status" value="3"/>
</dbReference>
<dbReference type="PRINTS" id="PR00301">
    <property type="entry name" value="HEATSHOCK70"/>
</dbReference>
<evidence type="ECO:0000256" key="3">
    <source>
        <dbReference type="ARBA" id="ARBA00022837"/>
    </source>
</evidence>
<dbReference type="InterPro" id="IPR043129">
    <property type="entry name" value="ATPase_NBD"/>
</dbReference>
<dbReference type="InterPro" id="IPR002048">
    <property type="entry name" value="EF_hand_dom"/>
</dbReference>
<dbReference type="Gene3D" id="3.30.420.40">
    <property type="match status" value="2"/>
</dbReference>
<dbReference type="FunFam" id="1.10.238.10:FF:000527">
    <property type="entry name" value="Calmodulin-3"/>
    <property type="match status" value="1"/>
</dbReference>
<dbReference type="SUPFAM" id="SSF54001">
    <property type="entry name" value="Cysteine proteinases"/>
    <property type="match status" value="1"/>
</dbReference>
<feature type="domain" description="EF-hand" evidence="8">
    <location>
        <begin position="444"/>
        <end position="479"/>
    </location>
</feature>
<evidence type="ECO:0000256" key="5">
    <source>
        <dbReference type="ARBA" id="ARBA00023157"/>
    </source>
</evidence>
<dbReference type="CDD" id="cd02248">
    <property type="entry name" value="Peptidase_C1A"/>
    <property type="match status" value="1"/>
</dbReference>
<evidence type="ECO:0000256" key="2">
    <source>
        <dbReference type="ARBA" id="ARBA00022741"/>
    </source>
</evidence>
<dbReference type="InterPro" id="IPR018181">
    <property type="entry name" value="Heat_shock_70_CS"/>
</dbReference>
<dbReference type="Gene3D" id="3.90.640.10">
    <property type="entry name" value="Actin, Chain A, domain 4"/>
    <property type="match status" value="1"/>
</dbReference>
<dbReference type="Gene3D" id="1.10.238.10">
    <property type="entry name" value="EF-hand"/>
    <property type="match status" value="2"/>
</dbReference>
<keyword evidence="3" id="KW-0106">Calcium</keyword>
<dbReference type="EMBL" id="JAJJMB010011752">
    <property type="protein sequence ID" value="KAI3899609.1"/>
    <property type="molecule type" value="Genomic_DNA"/>
</dbReference>
<sequence length="562" mass="62075">VKATNGDRFLGGEYFDNTLMEYLVHEFKRTETIDLSEDRLALQRLKEAAEKDKIELSSTSQTVINLPFIADDASGAKHLNITITRTKLESLVDHLIQRTKNPCRSCLKNAGVSVKDIDEVILVGGMTNVPRVQEVVAEIFGKSPSKGVNPDEAVALCAAIQGGITPPSPQKRQHVLSTPIDWREKGAVSSVMNQGKSDTCWAVAPISALESLVFIKDGILEKLSVQQVVDCAVKGGYRGAEGHSPAYEFFFRHGVCYDKDYPYTGLKQDCDRSKAPVVFIKGYNNVPTGNHHIISALRKQPLTAVLSEAFVESPSYLDYRGGICYGDESYVALPKHSPAHMVCLVGCNTNEDGVRYWIIKDSKGPEWGNNGYLHLHMSGEWIDGVGDVNQDVCYPIMYSTMAERLTEEQASDLKEAFSRYDENADGCIATKDLGALIKSLGENPSEAEVQSMMVAVDPDQSGTIGLLNFLNLMAEMMFARENVEEANELFRAFDRDQRGLISITDLRRGLVNKGDDIFLVVALSTPPNSLQNELDYGAEEPHPMSPRLLTQQHYSTPQQRSA</sequence>
<dbReference type="PANTHER" id="PTHR19375">
    <property type="entry name" value="HEAT SHOCK PROTEIN 70KDA"/>
    <property type="match status" value="1"/>
</dbReference>
<proteinExistence type="inferred from homology"/>
<dbReference type="InterPro" id="IPR039417">
    <property type="entry name" value="Peptidase_C1A_papain-like"/>
</dbReference>
<dbReference type="GO" id="GO:0005524">
    <property type="term" value="F:ATP binding"/>
    <property type="evidence" value="ECO:0007669"/>
    <property type="project" value="UniProtKB-KW"/>
</dbReference>
<dbReference type="Proteomes" id="UP001202328">
    <property type="component" value="Unassembled WGS sequence"/>
</dbReference>
<gene>
    <name evidence="9" type="ORF">MKW98_008397</name>
</gene>
<reference evidence="9" key="1">
    <citation type="submission" date="2022-04" db="EMBL/GenBank/DDBJ databases">
        <title>A functionally conserved STORR gene fusion in Papaver species that diverged 16.8 million years ago.</title>
        <authorList>
            <person name="Catania T."/>
        </authorList>
    </citation>
    <scope>NUCLEOTIDE SEQUENCE</scope>
    <source>
        <strain evidence="9">S-188037</strain>
    </source>
</reference>
<name>A0AAD4XCE9_9MAGN</name>
<dbReference type="FunFam" id="3.90.640.10:FF:000003">
    <property type="entry name" value="Molecular chaperone DnaK"/>
    <property type="match status" value="1"/>
</dbReference>
<protein>
    <recommendedName>
        <fullName evidence="8">EF-hand domain-containing protein</fullName>
    </recommendedName>
</protein>
<evidence type="ECO:0000313" key="10">
    <source>
        <dbReference type="Proteomes" id="UP001202328"/>
    </source>
</evidence>
<evidence type="ECO:0000256" key="6">
    <source>
        <dbReference type="RuleBase" id="RU003322"/>
    </source>
</evidence>
<feature type="compositionally biased region" description="Polar residues" evidence="7">
    <location>
        <begin position="548"/>
        <end position="562"/>
    </location>
</feature>
<dbReference type="GO" id="GO:0005509">
    <property type="term" value="F:calcium ion binding"/>
    <property type="evidence" value="ECO:0007669"/>
    <property type="project" value="InterPro"/>
</dbReference>
<dbReference type="PROSITE" id="PS01036">
    <property type="entry name" value="HSP70_3"/>
    <property type="match status" value="1"/>
</dbReference>
<dbReference type="SUPFAM" id="SSF47473">
    <property type="entry name" value="EF-hand"/>
    <property type="match status" value="1"/>
</dbReference>
<feature type="domain" description="EF-hand" evidence="8">
    <location>
        <begin position="408"/>
        <end position="443"/>
    </location>
</feature>
<evidence type="ECO:0000259" key="8">
    <source>
        <dbReference type="PROSITE" id="PS50222"/>
    </source>
</evidence>
<dbReference type="Pfam" id="PF13833">
    <property type="entry name" value="EF-hand_8"/>
    <property type="match status" value="1"/>
</dbReference>
<dbReference type="InterPro" id="IPR038765">
    <property type="entry name" value="Papain-like_cys_pep_sf"/>
</dbReference>
<dbReference type="InterPro" id="IPR011992">
    <property type="entry name" value="EF-hand-dom_pair"/>
</dbReference>
<dbReference type="Pfam" id="PF00012">
    <property type="entry name" value="HSP70"/>
    <property type="match status" value="1"/>
</dbReference>
<dbReference type="InterPro" id="IPR000668">
    <property type="entry name" value="Peptidase_C1A_C"/>
</dbReference>
<evidence type="ECO:0000256" key="1">
    <source>
        <dbReference type="ARBA" id="ARBA00022737"/>
    </source>
</evidence>
<comment type="similarity">
    <text evidence="6">Belongs to the heat shock protein 70 family.</text>
</comment>
<dbReference type="GO" id="GO:0140662">
    <property type="term" value="F:ATP-dependent protein folding chaperone"/>
    <property type="evidence" value="ECO:0007669"/>
    <property type="project" value="InterPro"/>
</dbReference>
<dbReference type="GO" id="GO:0006508">
    <property type="term" value="P:proteolysis"/>
    <property type="evidence" value="ECO:0007669"/>
    <property type="project" value="InterPro"/>
</dbReference>
<dbReference type="Pfam" id="PF00112">
    <property type="entry name" value="Peptidase_C1"/>
    <property type="match status" value="1"/>
</dbReference>
<feature type="domain" description="EF-hand" evidence="8">
    <location>
        <begin position="481"/>
        <end position="516"/>
    </location>
</feature>
<dbReference type="CDD" id="cd00051">
    <property type="entry name" value="EFh"/>
    <property type="match status" value="1"/>
</dbReference>
<keyword evidence="2 6" id="KW-0547">Nucleotide-binding</keyword>
<dbReference type="GO" id="GO:0008234">
    <property type="term" value="F:cysteine-type peptidase activity"/>
    <property type="evidence" value="ECO:0007669"/>
    <property type="project" value="InterPro"/>
</dbReference>
<feature type="non-terminal residue" evidence="9">
    <location>
        <position position="562"/>
    </location>
</feature>
<dbReference type="InterPro" id="IPR018247">
    <property type="entry name" value="EF_Hand_1_Ca_BS"/>
</dbReference>
<accession>A0AAD4XCE9</accession>
<organism evidence="9 10">
    <name type="scientific">Papaver atlanticum</name>
    <dbReference type="NCBI Taxonomy" id="357466"/>
    <lineage>
        <taxon>Eukaryota</taxon>
        <taxon>Viridiplantae</taxon>
        <taxon>Streptophyta</taxon>
        <taxon>Embryophyta</taxon>
        <taxon>Tracheophyta</taxon>
        <taxon>Spermatophyta</taxon>
        <taxon>Magnoliopsida</taxon>
        <taxon>Ranunculales</taxon>
        <taxon>Papaveraceae</taxon>
        <taxon>Papaveroideae</taxon>
        <taxon>Papaver</taxon>
    </lineage>
</organism>
<keyword evidence="1" id="KW-0677">Repeat</keyword>
<keyword evidence="4 6" id="KW-0067">ATP-binding</keyword>
<evidence type="ECO:0000256" key="4">
    <source>
        <dbReference type="ARBA" id="ARBA00022840"/>
    </source>
</evidence>
<dbReference type="Gene3D" id="3.90.70.10">
    <property type="entry name" value="Cysteine proteinases"/>
    <property type="match status" value="1"/>
</dbReference>
<dbReference type="InterPro" id="IPR013126">
    <property type="entry name" value="Hsp_70_fam"/>
</dbReference>
<dbReference type="SMART" id="SM00645">
    <property type="entry name" value="Pept_C1"/>
    <property type="match status" value="1"/>
</dbReference>
<dbReference type="PROSITE" id="PS50222">
    <property type="entry name" value="EF_HAND_2"/>
    <property type="match status" value="3"/>
</dbReference>
<dbReference type="AlphaFoldDB" id="A0AAD4XCE9"/>
<keyword evidence="5" id="KW-1015">Disulfide bond</keyword>
<dbReference type="Pfam" id="PF13499">
    <property type="entry name" value="EF-hand_7"/>
    <property type="match status" value="1"/>
</dbReference>
<comment type="caution">
    <text evidence="9">The sequence shown here is derived from an EMBL/GenBank/DDBJ whole genome shotgun (WGS) entry which is preliminary data.</text>
</comment>
<feature type="region of interest" description="Disordered" evidence="7">
    <location>
        <begin position="531"/>
        <end position="562"/>
    </location>
</feature>
<dbReference type="SUPFAM" id="SSF53067">
    <property type="entry name" value="Actin-like ATPase domain"/>
    <property type="match status" value="1"/>
</dbReference>
<keyword evidence="10" id="KW-1185">Reference proteome</keyword>